<feature type="transmembrane region" description="Helical" evidence="8">
    <location>
        <begin position="220"/>
        <end position="240"/>
    </location>
</feature>
<dbReference type="Gene3D" id="1.20.1720.10">
    <property type="entry name" value="Multidrug resistance protein D"/>
    <property type="match status" value="1"/>
</dbReference>
<evidence type="ECO:0000259" key="9">
    <source>
        <dbReference type="PROSITE" id="PS50850"/>
    </source>
</evidence>
<feature type="transmembrane region" description="Helical" evidence="8">
    <location>
        <begin position="186"/>
        <end position="208"/>
    </location>
</feature>
<accession>A0A2I2KRG7</accession>
<dbReference type="PANTHER" id="PTHR42718:SF46">
    <property type="entry name" value="BLR6921 PROTEIN"/>
    <property type="match status" value="1"/>
</dbReference>
<dbReference type="InterPro" id="IPR036259">
    <property type="entry name" value="MFS_trans_sf"/>
</dbReference>
<keyword evidence="4 8" id="KW-0812">Transmembrane</keyword>
<feature type="transmembrane region" description="Helical" evidence="8">
    <location>
        <begin position="158"/>
        <end position="180"/>
    </location>
</feature>
<dbReference type="SUPFAM" id="SSF103473">
    <property type="entry name" value="MFS general substrate transporter"/>
    <property type="match status" value="1"/>
</dbReference>
<feature type="region of interest" description="Disordered" evidence="7">
    <location>
        <begin position="1"/>
        <end position="25"/>
    </location>
</feature>
<dbReference type="Gene3D" id="1.20.1250.20">
    <property type="entry name" value="MFS general substrate transporter like domains"/>
    <property type="match status" value="1"/>
</dbReference>
<feature type="transmembrane region" description="Helical" evidence="8">
    <location>
        <begin position="287"/>
        <end position="311"/>
    </location>
</feature>
<reference evidence="10 11" key="1">
    <citation type="submission" date="2017-06" db="EMBL/GenBank/DDBJ databases">
        <authorList>
            <person name="Kim H.J."/>
            <person name="Triplett B.A."/>
        </authorList>
    </citation>
    <scope>NUCLEOTIDE SEQUENCE [LARGE SCALE GENOMIC DNA]</scope>
    <source>
        <strain evidence="10">FRACA_ARgP5</strain>
    </source>
</reference>
<evidence type="ECO:0000256" key="6">
    <source>
        <dbReference type="ARBA" id="ARBA00023136"/>
    </source>
</evidence>
<feature type="transmembrane region" description="Helical" evidence="8">
    <location>
        <begin position="379"/>
        <end position="403"/>
    </location>
</feature>
<keyword evidence="11" id="KW-1185">Reference proteome</keyword>
<dbReference type="GO" id="GO:0022857">
    <property type="term" value="F:transmembrane transporter activity"/>
    <property type="evidence" value="ECO:0007669"/>
    <property type="project" value="InterPro"/>
</dbReference>
<dbReference type="Pfam" id="PF07690">
    <property type="entry name" value="MFS_1"/>
    <property type="match status" value="1"/>
</dbReference>
<keyword evidence="2" id="KW-0813">Transport</keyword>
<feature type="transmembrane region" description="Helical" evidence="8">
    <location>
        <begin position="99"/>
        <end position="119"/>
    </location>
</feature>
<dbReference type="GO" id="GO:0005886">
    <property type="term" value="C:plasma membrane"/>
    <property type="evidence" value="ECO:0007669"/>
    <property type="project" value="UniProtKB-SubCell"/>
</dbReference>
<proteinExistence type="predicted"/>
<feature type="transmembrane region" description="Helical" evidence="8">
    <location>
        <begin position="246"/>
        <end position="266"/>
    </location>
</feature>
<feature type="domain" description="Major facilitator superfamily (MFS) profile" evidence="9">
    <location>
        <begin position="33"/>
        <end position="476"/>
    </location>
</feature>
<name>A0A2I2KRG7_9ACTN</name>
<feature type="transmembrane region" description="Helical" evidence="8">
    <location>
        <begin position="452"/>
        <end position="472"/>
    </location>
</feature>
<dbReference type="OrthoDB" id="4080117at2"/>
<evidence type="ECO:0000256" key="3">
    <source>
        <dbReference type="ARBA" id="ARBA00022475"/>
    </source>
</evidence>
<keyword evidence="3" id="KW-1003">Cell membrane</keyword>
<dbReference type="InterPro" id="IPR011701">
    <property type="entry name" value="MFS"/>
</dbReference>
<comment type="subcellular location">
    <subcellularLocation>
        <location evidence="1">Cell membrane</location>
        <topology evidence="1">Multi-pass membrane protein</topology>
    </subcellularLocation>
</comment>
<sequence>MSTTQLSSAATPSTSSAQSPARSQRDSRRAAVGILIVLVGQLMLTLDGTIVTVALPSIGTGLGLGPSALSWIVNAYTLAFGGLMLTGGRLGDTYGRLRIFLIGLSVFTASSLLGGFAQIPALLIAARAAQGIGAALAAPGVLALVTTSARDDAARNRVLALFAAVGIGGSTLGLLLGGVVTEVGSWRWTLFINVPIGVAVLALAPRFVTETPRNPGRFDLIGALCATGAAVAVVWALIGAPEHGWASARTIGSLTASVALLTALTVTERRVAHPMLVPSMLRDRRRLGGLAVTTLVFGSQIATFFLVVQYVQRVLHFGPIAAGAAFLPMTIGIFAMARIAPKLVARFGQAPLLITGTLGLTASYVWLSNIDTTSGYVTAVLGPLLINGVSAGLTFMPAASLVMGGVEPRHAGSASGLLQTVQQLGGAIGLAVIVSVYTAGAVPGQFVPGARAAFLTTAAFTLVASTLAALILRPRRRTHADTN</sequence>
<dbReference type="AlphaFoldDB" id="A0A2I2KRG7"/>
<gene>
    <name evidence="10" type="ORF">FRACA_2310011</name>
</gene>
<protein>
    <submittedName>
        <fullName evidence="10">MFS transporter</fullName>
    </submittedName>
</protein>
<dbReference type="CDD" id="cd17321">
    <property type="entry name" value="MFS_MMR_MDR_like"/>
    <property type="match status" value="1"/>
</dbReference>
<evidence type="ECO:0000313" key="10">
    <source>
        <dbReference type="EMBL" id="SNQ48265.1"/>
    </source>
</evidence>
<feature type="transmembrane region" description="Helical" evidence="8">
    <location>
        <begin position="349"/>
        <end position="367"/>
    </location>
</feature>
<evidence type="ECO:0000313" key="11">
    <source>
        <dbReference type="Proteomes" id="UP000234331"/>
    </source>
</evidence>
<dbReference type="PANTHER" id="PTHR42718">
    <property type="entry name" value="MAJOR FACILITATOR SUPERFAMILY MULTIDRUG TRANSPORTER MFSC"/>
    <property type="match status" value="1"/>
</dbReference>
<evidence type="ECO:0000256" key="2">
    <source>
        <dbReference type="ARBA" id="ARBA00022448"/>
    </source>
</evidence>
<feature type="transmembrane region" description="Helical" evidence="8">
    <location>
        <begin position="32"/>
        <end position="56"/>
    </location>
</feature>
<evidence type="ECO:0000256" key="7">
    <source>
        <dbReference type="SAM" id="MobiDB-lite"/>
    </source>
</evidence>
<evidence type="ECO:0000256" key="5">
    <source>
        <dbReference type="ARBA" id="ARBA00022989"/>
    </source>
</evidence>
<keyword evidence="5 8" id="KW-1133">Transmembrane helix</keyword>
<feature type="transmembrane region" description="Helical" evidence="8">
    <location>
        <begin position="125"/>
        <end position="146"/>
    </location>
</feature>
<keyword evidence="6 8" id="KW-0472">Membrane</keyword>
<feature type="transmembrane region" description="Helical" evidence="8">
    <location>
        <begin position="317"/>
        <end position="337"/>
    </location>
</feature>
<evidence type="ECO:0000256" key="4">
    <source>
        <dbReference type="ARBA" id="ARBA00022692"/>
    </source>
</evidence>
<evidence type="ECO:0000256" key="1">
    <source>
        <dbReference type="ARBA" id="ARBA00004651"/>
    </source>
</evidence>
<dbReference type="PROSITE" id="PS50850">
    <property type="entry name" value="MFS"/>
    <property type="match status" value="1"/>
</dbReference>
<feature type="compositionally biased region" description="Low complexity" evidence="7">
    <location>
        <begin position="1"/>
        <end position="22"/>
    </location>
</feature>
<feature type="transmembrane region" description="Helical" evidence="8">
    <location>
        <begin position="424"/>
        <end position="446"/>
    </location>
</feature>
<feature type="transmembrane region" description="Helical" evidence="8">
    <location>
        <begin position="68"/>
        <end position="87"/>
    </location>
</feature>
<evidence type="ECO:0000256" key="8">
    <source>
        <dbReference type="SAM" id="Phobius"/>
    </source>
</evidence>
<organism evidence="10 11">
    <name type="scientific">Frankia canadensis</name>
    <dbReference type="NCBI Taxonomy" id="1836972"/>
    <lineage>
        <taxon>Bacteria</taxon>
        <taxon>Bacillati</taxon>
        <taxon>Actinomycetota</taxon>
        <taxon>Actinomycetes</taxon>
        <taxon>Frankiales</taxon>
        <taxon>Frankiaceae</taxon>
        <taxon>Frankia</taxon>
    </lineage>
</organism>
<dbReference type="RefSeq" id="WP_101831968.1">
    <property type="nucleotide sequence ID" value="NZ_FZMO01000148.1"/>
</dbReference>
<dbReference type="Proteomes" id="UP000234331">
    <property type="component" value="Unassembled WGS sequence"/>
</dbReference>
<dbReference type="EMBL" id="FZMO01000148">
    <property type="protein sequence ID" value="SNQ48265.1"/>
    <property type="molecule type" value="Genomic_DNA"/>
</dbReference>
<dbReference type="InterPro" id="IPR020846">
    <property type="entry name" value="MFS_dom"/>
</dbReference>